<evidence type="ECO:0000313" key="1">
    <source>
        <dbReference type="EMBL" id="ERK38734.1"/>
    </source>
</evidence>
<dbReference type="EMBL" id="AWEY01000033">
    <property type="protein sequence ID" value="ERK38734.1"/>
    <property type="molecule type" value="Genomic_DNA"/>
</dbReference>
<dbReference type="Pfam" id="PF01640">
    <property type="entry name" value="Peptidase_C10"/>
    <property type="match status" value="1"/>
</dbReference>
<dbReference type="InterPro" id="IPR038765">
    <property type="entry name" value="Papain-like_cys_pep_sf"/>
</dbReference>
<dbReference type="GO" id="GO:0006508">
    <property type="term" value="P:proteolysis"/>
    <property type="evidence" value="ECO:0007669"/>
    <property type="project" value="InterPro"/>
</dbReference>
<dbReference type="AlphaFoldDB" id="U2P4U0"/>
<comment type="caution">
    <text evidence="1">The sequence shown here is derived from an EMBL/GenBank/DDBJ whole genome shotgun (WGS) entry which is preliminary data.</text>
</comment>
<gene>
    <name evidence="1" type="ORF">HMPREF9135_1594</name>
</gene>
<dbReference type="GO" id="GO:0008234">
    <property type="term" value="F:cysteine-type peptidase activity"/>
    <property type="evidence" value="ECO:0007669"/>
    <property type="project" value="InterPro"/>
</dbReference>
<reference evidence="1 2" key="1">
    <citation type="submission" date="2013-08" db="EMBL/GenBank/DDBJ databases">
        <authorList>
            <person name="Durkin A.S."/>
            <person name="Haft D.R."/>
            <person name="McCorrison J."/>
            <person name="Torralba M."/>
            <person name="Gillis M."/>
            <person name="Haft D.H."/>
            <person name="Methe B."/>
            <person name="Sutton G."/>
            <person name="Nelson K.E."/>
        </authorList>
    </citation>
    <scope>NUCLEOTIDE SEQUENCE [LARGE SCALE GENOMIC DNA]</scope>
    <source>
        <strain evidence="1 2">F0067</strain>
    </source>
</reference>
<dbReference type="Gene3D" id="3.30.910.30">
    <property type="entry name" value="Peptidase C10 family"/>
    <property type="match status" value="1"/>
</dbReference>
<dbReference type="InterPro" id="IPR000200">
    <property type="entry name" value="Peptidase_C10"/>
</dbReference>
<proteinExistence type="predicted"/>
<keyword evidence="2" id="KW-1185">Reference proteome</keyword>
<dbReference type="PRINTS" id="PR00797">
    <property type="entry name" value="STREPTOPAIN"/>
</dbReference>
<evidence type="ECO:0000313" key="2">
    <source>
        <dbReference type="Proteomes" id="UP000016648"/>
    </source>
</evidence>
<dbReference type="SUPFAM" id="SSF54001">
    <property type="entry name" value="Cysteine proteinases"/>
    <property type="match status" value="1"/>
</dbReference>
<dbReference type="PATRIC" id="fig|1115809.3.peg.1945"/>
<organism evidence="1 2">
    <name type="scientific">Segatella baroniae F0067</name>
    <dbReference type="NCBI Taxonomy" id="1115809"/>
    <lineage>
        <taxon>Bacteria</taxon>
        <taxon>Pseudomonadati</taxon>
        <taxon>Bacteroidota</taxon>
        <taxon>Bacteroidia</taxon>
        <taxon>Bacteroidales</taxon>
        <taxon>Prevotellaceae</taxon>
        <taxon>Segatella</taxon>
    </lineage>
</organism>
<protein>
    <submittedName>
        <fullName evidence="1">Peptidase C10 domain protein</fullName>
    </submittedName>
</protein>
<dbReference type="Proteomes" id="UP000016648">
    <property type="component" value="Unassembled WGS sequence"/>
</dbReference>
<accession>U2P4U0</accession>
<sequence>MEDGQNATAGCEPIALTQIMYYHKWPKQTKAEIPAYTTETKKYNIAAVPAGVVYEWSKMKDEYSVQGTLNTMKACGTLLANVGQAMKADYMTTEGVPPAPTSSIW</sequence>
<name>U2P4U0_9BACT</name>